<reference evidence="1 2" key="1">
    <citation type="submission" date="2021-02" db="EMBL/GenBank/DDBJ databases">
        <title>Paenibacillus tianjinensis sp. nov.</title>
        <authorList>
            <person name="Liu H."/>
        </authorList>
    </citation>
    <scope>NUCLEOTIDE SEQUENCE [LARGE SCALE GENOMIC DNA]</scope>
    <source>
        <strain evidence="1 2">TB2019</strain>
    </source>
</reference>
<dbReference type="EMBL" id="CP070969">
    <property type="protein sequence ID" value="QSF43455.1"/>
    <property type="molecule type" value="Genomic_DNA"/>
</dbReference>
<proteinExistence type="predicted"/>
<protein>
    <submittedName>
        <fullName evidence="1">Uncharacterized protein</fullName>
    </submittedName>
</protein>
<sequence>MKVEVPLYKESENYIKETFSRYTESKELPFSLKLDNCIIHMYPHSDTYDENGELNGYVDALFFRAHIYDLKNKVVYKSEIHDAIFAEANCQIKYFKDMSTMVHFERPIEIVMGRAIHVMNV</sequence>
<dbReference type="Proteomes" id="UP000663452">
    <property type="component" value="Chromosome"/>
</dbReference>
<keyword evidence="2" id="KW-1185">Reference proteome</keyword>
<organism evidence="1 2">
    <name type="scientific">Paenibacillus tianjinensis</name>
    <dbReference type="NCBI Taxonomy" id="2810347"/>
    <lineage>
        <taxon>Bacteria</taxon>
        <taxon>Bacillati</taxon>
        <taxon>Bacillota</taxon>
        <taxon>Bacilli</taxon>
        <taxon>Bacillales</taxon>
        <taxon>Paenibacillaceae</taxon>
        <taxon>Paenibacillus</taxon>
    </lineage>
</organism>
<dbReference type="RefSeq" id="WP_206101088.1">
    <property type="nucleotide sequence ID" value="NZ_CP070969.1"/>
</dbReference>
<name>A0ABX7L5R1_9BACL</name>
<accession>A0ABX7L5R1</accession>
<evidence type="ECO:0000313" key="1">
    <source>
        <dbReference type="EMBL" id="QSF43455.1"/>
    </source>
</evidence>
<evidence type="ECO:0000313" key="2">
    <source>
        <dbReference type="Proteomes" id="UP000663452"/>
    </source>
</evidence>
<gene>
    <name evidence="1" type="ORF">JRJ22_19520</name>
</gene>